<feature type="region of interest" description="Disordered" evidence="1">
    <location>
        <begin position="1"/>
        <end position="24"/>
    </location>
</feature>
<reference evidence="2 3" key="1">
    <citation type="submission" date="2018-07" db="EMBL/GenBank/DDBJ databases">
        <title>Venubactetium sediminum gen. nov., sp. nov., isolated from a marine solar saltern.</title>
        <authorList>
            <person name="Wang S."/>
        </authorList>
    </citation>
    <scope>NUCLEOTIDE SEQUENCE [LARGE SCALE GENOMIC DNA]</scope>
    <source>
        <strain evidence="2 3">WD2A32</strain>
    </source>
</reference>
<sequence length="92" mass="10153">MRRLSENLPKARSEAGTAHTGQRGEIIQAGILRGLRKHPGNGRCKLPVGHRFQPWQAVVATLGQSAEQQDQPLLHQALRHRAAAQPRRGNLV</sequence>
<keyword evidence="3" id="KW-1185">Reference proteome</keyword>
<proteinExistence type="predicted"/>
<evidence type="ECO:0000313" key="2">
    <source>
        <dbReference type="EMBL" id="RDD63551.1"/>
    </source>
</evidence>
<dbReference type="EMBL" id="QPMH01000002">
    <property type="protein sequence ID" value="RDD63551.1"/>
    <property type="molecule type" value="Genomic_DNA"/>
</dbReference>
<protein>
    <submittedName>
        <fullName evidence="2">Uncharacterized protein</fullName>
    </submittedName>
</protein>
<comment type="caution">
    <text evidence="2">The sequence shown here is derived from an EMBL/GenBank/DDBJ whole genome shotgun (WGS) entry which is preliminary data.</text>
</comment>
<name>A0A369TDX2_9PROT</name>
<gene>
    <name evidence="2" type="ORF">DRB17_03685</name>
</gene>
<evidence type="ECO:0000313" key="3">
    <source>
        <dbReference type="Proteomes" id="UP000253941"/>
    </source>
</evidence>
<organism evidence="2 3">
    <name type="scientific">Ferruginivarius sediminum</name>
    <dbReference type="NCBI Taxonomy" id="2661937"/>
    <lineage>
        <taxon>Bacteria</taxon>
        <taxon>Pseudomonadati</taxon>
        <taxon>Pseudomonadota</taxon>
        <taxon>Alphaproteobacteria</taxon>
        <taxon>Rhodospirillales</taxon>
        <taxon>Rhodospirillaceae</taxon>
        <taxon>Ferruginivarius</taxon>
    </lineage>
</organism>
<evidence type="ECO:0000256" key="1">
    <source>
        <dbReference type="SAM" id="MobiDB-lite"/>
    </source>
</evidence>
<accession>A0A369TDX2</accession>
<dbReference type="Proteomes" id="UP000253941">
    <property type="component" value="Unassembled WGS sequence"/>
</dbReference>
<dbReference type="AlphaFoldDB" id="A0A369TDX2"/>